<keyword evidence="6" id="KW-1185">Reference proteome</keyword>
<dbReference type="Pfam" id="PF12802">
    <property type="entry name" value="MarR_2"/>
    <property type="match status" value="1"/>
</dbReference>
<dbReference type="Proteomes" id="UP000019364">
    <property type="component" value="Unassembled WGS sequence"/>
</dbReference>
<dbReference type="RefSeq" id="WP_036651222.1">
    <property type="nucleotide sequence ID" value="NZ_BAVZ01000013.1"/>
</dbReference>
<dbReference type="InterPro" id="IPR036388">
    <property type="entry name" value="WH-like_DNA-bd_sf"/>
</dbReference>
<dbReference type="GO" id="GO:0003700">
    <property type="term" value="F:DNA-binding transcription factor activity"/>
    <property type="evidence" value="ECO:0007669"/>
    <property type="project" value="InterPro"/>
</dbReference>
<keyword evidence="2" id="KW-0238">DNA-binding</keyword>
<dbReference type="InterPro" id="IPR036390">
    <property type="entry name" value="WH_DNA-bd_sf"/>
</dbReference>
<dbReference type="AlphaFoldDB" id="W7YMC3"/>
<accession>W7YMC3</accession>
<dbReference type="OrthoDB" id="582199at2"/>
<name>W7YMC3_9BACL</name>
<organism evidence="5 6">
    <name type="scientific">Paenibacillus pini JCM 16418</name>
    <dbReference type="NCBI Taxonomy" id="1236976"/>
    <lineage>
        <taxon>Bacteria</taxon>
        <taxon>Bacillati</taxon>
        <taxon>Bacillota</taxon>
        <taxon>Bacilli</taxon>
        <taxon>Bacillales</taxon>
        <taxon>Paenibacillaceae</taxon>
        <taxon>Paenibacillus</taxon>
    </lineage>
</organism>
<sequence>MPQISRHNQDLASLLSLTFSSLNQELHMRLNEMGFTDVRPAHGFLFQGLIPDGSTAKALVQHLGITKQAVSQMVDELEARGYVARKPHPSDGRGKLIILTERGWSVVRSKEKIYTEVEERWAKIIGHNRMKELHEDLLSIVNFTSEGNIPHRLRPVW</sequence>
<evidence type="ECO:0000256" key="3">
    <source>
        <dbReference type="ARBA" id="ARBA00023163"/>
    </source>
</evidence>
<proteinExistence type="predicted"/>
<dbReference type="Gene3D" id="1.10.10.10">
    <property type="entry name" value="Winged helix-like DNA-binding domain superfamily/Winged helix DNA-binding domain"/>
    <property type="match status" value="1"/>
</dbReference>
<evidence type="ECO:0000256" key="1">
    <source>
        <dbReference type="ARBA" id="ARBA00023015"/>
    </source>
</evidence>
<dbReference type="PANTHER" id="PTHR33164">
    <property type="entry name" value="TRANSCRIPTIONAL REGULATOR, MARR FAMILY"/>
    <property type="match status" value="1"/>
</dbReference>
<evidence type="ECO:0000256" key="2">
    <source>
        <dbReference type="ARBA" id="ARBA00023125"/>
    </source>
</evidence>
<evidence type="ECO:0000259" key="4">
    <source>
        <dbReference type="PROSITE" id="PS50995"/>
    </source>
</evidence>
<comment type="caution">
    <text evidence="5">The sequence shown here is derived from an EMBL/GenBank/DDBJ whole genome shotgun (WGS) entry which is preliminary data.</text>
</comment>
<dbReference type="eggNOG" id="COG1846">
    <property type="taxonomic scope" value="Bacteria"/>
</dbReference>
<gene>
    <name evidence="5" type="ORF">JCM16418_3722</name>
</gene>
<dbReference type="STRING" id="1236976.JCM16418_3722"/>
<dbReference type="PANTHER" id="PTHR33164:SF99">
    <property type="entry name" value="MARR FAMILY REGULATORY PROTEIN"/>
    <property type="match status" value="1"/>
</dbReference>
<dbReference type="GO" id="GO:0003677">
    <property type="term" value="F:DNA binding"/>
    <property type="evidence" value="ECO:0007669"/>
    <property type="project" value="UniProtKB-KW"/>
</dbReference>
<dbReference type="InterPro" id="IPR023187">
    <property type="entry name" value="Tscrpt_reg_MarR-type_CS"/>
</dbReference>
<dbReference type="InterPro" id="IPR000835">
    <property type="entry name" value="HTH_MarR-typ"/>
</dbReference>
<keyword evidence="1" id="KW-0805">Transcription regulation</keyword>
<evidence type="ECO:0000313" key="6">
    <source>
        <dbReference type="Proteomes" id="UP000019364"/>
    </source>
</evidence>
<feature type="domain" description="HTH marR-type" evidence="4">
    <location>
        <begin position="8"/>
        <end position="142"/>
    </location>
</feature>
<keyword evidence="3" id="KW-0804">Transcription</keyword>
<dbReference type="EMBL" id="BAVZ01000013">
    <property type="protein sequence ID" value="GAF09577.1"/>
    <property type="molecule type" value="Genomic_DNA"/>
</dbReference>
<dbReference type="SMART" id="SM00347">
    <property type="entry name" value="HTH_MARR"/>
    <property type="match status" value="1"/>
</dbReference>
<dbReference type="SUPFAM" id="SSF46785">
    <property type="entry name" value="Winged helix' DNA-binding domain"/>
    <property type="match status" value="1"/>
</dbReference>
<reference evidence="5 6" key="1">
    <citation type="journal article" date="2014" name="Genome Announc.">
        <title>Draft Genome Sequence of Paenibacillus pini JCM 16418T, Isolated from the Rhizosphere of Pine Tree.</title>
        <authorList>
            <person name="Yuki M."/>
            <person name="Oshima K."/>
            <person name="Suda W."/>
            <person name="Oshida Y."/>
            <person name="Kitamura K."/>
            <person name="Iida Y."/>
            <person name="Hattori M."/>
            <person name="Ohkuma M."/>
        </authorList>
    </citation>
    <scope>NUCLEOTIDE SEQUENCE [LARGE SCALE GENOMIC DNA]</scope>
    <source>
        <strain evidence="5 6">JCM 16418</strain>
    </source>
</reference>
<dbReference type="GO" id="GO:0006950">
    <property type="term" value="P:response to stress"/>
    <property type="evidence" value="ECO:0007669"/>
    <property type="project" value="TreeGrafter"/>
</dbReference>
<dbReference type="PROSITE" id="PS01117">
    <property type="entry name" value="HTH_MARR_1"/>
    <property type="match status" value="1"/>
</dbReference>
<dbReference type="InterPro" id="IPR039422">
    <property type="entry name" value="MarR/SlyA-like"/>
</dbReference>
<evidence type="ECO:0000313" key="5">
    <source>
        <dbReference type="EMBL" id="GAF09577.1"/>
    </source>
</evidence>
<dbReference type="PROSITE" id="PS50995">
    <property type="entry name" value="HTH_MARR_2"/>
    <property type="match status" value="1"/>
</dbReference>
<protein>
    <submittedName>
        <fullName evidence="5">Transcriptional regulator</fullName>
    </submittedName>
</protein>